<keyword evidence="2" id="KW-1185">Reference proteome</keyword>
<evidence type="ECO:0000313" key="3">
    <source>
        <dbReference type="WBParaSite" id="TCNE_0001856801-mRNA-1"/>
    </source>
</evidence>
<gene>
    <name evidence="1" type="ORF">TCNE_LOCUS18564</name>
</gene>
<dbReference type="EMBL" id="UYWY01025686">
    <property type="protein sequence ID" value="VDM49885.1"/>
    <property type="molecule type" value="Genomic_DNA"/>
</dbReference>
<sequence length="82" mass="8963">MCNFINMTCNNCKLVGHKNGHCKNFAKTKKQNPKKKRRATNNVVVVASTGTDVATVSRIRREVQINGAALQMCLDTGPTSPC</sequence>
<proteinExistence type="predicted"/>
<dbReference type="WBParaSite" id="TCNE_0001856801-mRNA-1">
    <property type="protein sequence ID" value="TCNE_0001856801-mRNA-1"/>
    <property type="gene ID" value="TCNE_0001856801"/>
</dbReference>
<reference evidence="1 2" key="2">
    <citation type="submission" date="2018-11" db="EMBL/GenBank/DDBJ databases">
        <authorList>
            <consortium name="Pathogen Informatics"/>
        </authorList>
    </citation>
    <scope>NUCLEOTIDE SEQUENCE [LARGE SCALE GENOMIC DNA]</scope>
</reference>
<name>A0A183VCU4_TOXCA</name>
<dbReference type="Proteomes" id="UP000050794">
    <property type="component" value="Unassembled WGS sequence"/>
</dbReference>
<reference evidence="3" key="1">
    <citation type="submission" date="2016-06" db="UniProtKB">
        <authorList>
            <consortium name="WormBaseParasite"/>
        </authorList>
    </citation>
    <scope>IDENTIFICATION</scope>
</reference>
<accession>A0A183VCU4</accession>
<protein>
    <submittedName>
        <fullName evidence="3">Reverse transcriptase domain-containing protein</fullName>
    </submittedName>
</protein>
<evidence type="ECO:0000313" key="1">
    <source>
        <dbReference type="EMBL" id="VDM49885.1"/>
    </source>
</evidence>
<evidence type="ECO:0000313" key="2">
    <source>
        <dbReference type="Proteomes" id="UP000050794"/>
    </source>
</evidence>
<organism evidence="2 3">
    <name type="scientific">Toxocara canis</name>
    <name type="common">Canine roundworm</name>
    <dbReference type="NCBI Taxonomy" id="6265"/>
    <lineage>
        <taxon>Eukaryota</taxon>
        <taxon>Metazoa</taxon>
        <taxon>Ecdysozoa</taxon>
        <taxon>Nematoda</taxon>
        <taxon>Chromadorea</taxon>
        <taxon>Rhabditida</taxon>
        <taxon>Spirurina</taxon>
        <taxon>Ascaridomorpha</taxon>
        <taxon>Ascaridoidea</taxon>
        <taxon>Toxocaridae</taxon>
        <taxon>Toxocara</taxon>
    </lineage>
</organism>
<dbReference type="AlphaFoldDB" id="A0A183VCU4"/>